<name>A0ABD2B6V8_VESSQ</name>
<proteinExistence type="predicted"/>
<organism evidence="1 2">
    <name type="scientific">Vespula squamosa</name>
    <name type="common">Southern yellow jacket</name>
    <name type="synonym">Wasp</name>
    <dbReference type="NCBI Taxonomy" id="30214"/>
    <lineage>
        <taxon>Eukaryota</taxon>
        <taxon>Metazoa</taxon>
        <taxon>Ecdysozoa</taxon>
        <taxon>Arthropoda</taxon>
        <taxon>Hexapoda</taxon>
        <taxon>Insecta</taxon>
        <taxon>Pterygota</taxon>
        <taxon>Neoptera</taxon>
        <taxon>Endopterygota</taxon>
        <taxon>Hymenoptera</taxon>
        <taxon>Apocrita</taxon>
        <taxon>Aculeata</taxon>
        <taxon>Vespoidea</taxon>
        <taxon>Vespidae</taxon>
        <taxon>Vespinae</taxon>
        <taxon>Vespula</taxon>
    </lineage>
</organism>
<evidence type="ECO:0000313" key="1">
    <source>
        <dbReference type="EMBL" id="KAL2728447.1"/>
    </source>
</evidence>
<dbReference type="EMBL" id="JAUDFV010000132">
    <property type="protein sequence ID" value="KAL2728447.1"/>
    <property type="molecule type" value="Genomic_DNA"/>
</dbReference>
<accession>A0ABD2B6V8</accession>
<keyword evidence="2" id="KW-1185">Reference proteome</keyword>
<evidence type="ECO:0000313" key="2">
    <source>
        <dbReference type="Proteomes" id="UP001607302"/>
    </source>
</evidence>
<comment type="caution">
    <text evidence="1">The sequence shown here is derived from an EMBL/GenBank/DDBJ whole genome shotgun (WGS) entry which is preliminary data.</text>
</comment>
<sequence length="82" mass="9732">MKVTKWSCGNKTIISKTVKLYRIVIICEIRFSDHSLVEPFIKHHAIRSEFTSLDNTLTFYRIVHKELKFSYKCYVVSEYALN</sequence>
<reference evidence="1 2" key="1">
    <citation type="journal article" date="2024" name="Ann. Entomol. Soc. Am.">
        <title>Genomic analyses of the southern and eastern yellowjacket wasps (Hymenoptera: Vespidae) reveal evolutionary signatures of social life.</title>
        <authorList>
            <person name="Catto M.A."/>
            <person name="Caine P.B."/>
            <person name="Orr S.E."/>
            <person name="Hunt B.G."/>
            <person name="Goodisman M.A.D."/>
        </authorList>
    </citation>
    <scope>NUCLEOTIDE SEQUENCE [LARGE SCALE GENOMIC DNA]</scope>
    <source>
        <strain evidence="1">233</strain>
        <tissue evidence="1">Head and thorax</tissue>
    </source>
</reference>
<dbReference type="AlphaFoldDB" id="A0ABD2B6V8"/>
<gene>
    <name evidence="1" type="ORF">V1478_006079</name>
</gene>
<dbReference type="Proteomes" id="UP001607302">
    <property type="component" value="Unassembled WGS sequence"/>
</dbReference>
<protein>
    <submittedName>
        <fullName evidence="1">Uncharacterized protein</fullName>
    </submittedName>
</protein>